<gene>
    <name evidence="2" type="ORF">METZ01_LOCUS23883</name>
</gene>
<organism evidence="2">
    <name type="scientific">marine metagenome</name>
    <dbReference type="NCBI Taxonomy" id="408172"/>
    <lineage>
        <taxon>unclassified sequences</taxon>
        <taxon>metagenomes</taxon>
        <taxon>ecological metagenomes</taxon>
    </lineage>
</organism>
<name>A0A381PYF7_9ZZZZ</name>
<dbReference type="InterPro" id="IPR008220">
    <property type="entry name" value="HAT_MetX-like"/>
</dbReference>
<dbReference type="AlphaFoldDB" id="A0A381PYF7"/>
<dbReference type="PANTHER" id="PTHR32268">
    <property type="entry name" value="HOMOSERINE O-ACETYLTRANSFERASE"/>
    <property type="match status" value="1"/>
</dbReference>
<dbReference type="Pfam" id="PF00561">
    <property type="entry name" value="Abhydrolase_1"/>
    <property type="match status" value="1"/>
</dbReference>
<protein>
    <recommendedName>
        <fullName evidence="1">AB hydrolase-1 domain-containing protein</fullName>
    </recommendedName>
</protein>
<feature type="domain" description="AB hydrolase-1" evidence="1">
    <location>
        <begin position="41"/>
        <end position="314"/>
    </location>
</feature>
<evidence type="ECO:0000259" key="1">
    <source>
        <dbReference type="Pfam" id="PF00561"/>
    </source>
</evidence>
<dbReference type="NCBIfam" id="NF005757">
    <property type="entry name" value="PRK07581.1"/>
    <property type="match status" value="1"/>
</dbReference>
<reference evidence="2" key="1">
    <citation type="submission" date="2018-05" db="EMBL/GenBank/DDBJ databases">
        <authorList>
            <person name="Lanie J.A."/>
            <person name="Ng W.-L."/>
            <person name="Kazmierczak K.M."/>
            <person name="Andrzejewski T.M."/>
            <person name="Davidsen T.M."/>
            <person name="Wayne K.J."/>
            <person name="Tettelin H."/>
            <person name="Glass J.I."/>
            <person name="Rusch D."/>
            <person name="Podicherti R."/>
            <person name="Tsui H.-C.T."/>
            <person name="Winkler M.E."/>
        </authorList>
    </citation>
    <scope>NUCLEOTIDE SEQUENCE</scope>
</reference>
<dbReference type="InterPro" id="IPR000073">
    <property type="entry name" value="AB_hydrolase_1"/>
</dbReference>
<dbReference type="PANTHER" id="PTHR32268:SF15">
    <property type="entry name" value="HOMOSERINE ACETYLTRANSFERASE FAMILY PROTEIN (AFU_ORTHOLOGUE AFUA_1G15350)"/>
    <property type="match status" value="1"/>
</dbReference>
<accession>A0A381PYF7</accession>
<dbReference type="Gene3D" id="3.40.50.1820">
    <property type="entry name" value="alpha/beta hydrolase"/>
    <property type="match status" value="1"/>
</dbReference>
<dbReference type="GO" id="GO:0016747">
    <property type="term" value="F:acyltransferase activity, transferring groups other than amino-acyl groups"/>
    <property type="evidence" value="ECO:0007669"/>
    <property type="project" value="InterPro"/>
</dbReference>
<dbReference type="EMBL" id="UINC01001108">
    <property type="protein sequence ID" value="SUZ71029.1"/>
    <property type="molecule type" value="Genomic_DNA"/>
</dbReference>
<sequence length="340" mass="37807">MQSHLQHFQLGNVKLLSGEELPDAVLAYRTYGKLSPNKDNVVLLPTFYTGSHIRNEGFFGAGRAIDPAKHFVVSVNMFGNGFSSSPSNAAVPVNGPNFPEITLYDNVFCQHRLLSEIFGIERIQLVAGWSMAGCQAYQWAAQFPEMVEAILPFCASARTSPHNFVFLEGVKAALTADQNFRSGHYDSPPESGLKAFARVYAGWAFSQSFYREGLFRNLGFETPEDLLKDWEEDHLNWDANNLLAKLRTWQTADISANPLYGGDFQLALSAIQAKTIVIASSSDLYFPPEDNKLEVRQMQNAELRIYDSPWGHCVASPGNDPEFTSFLDSAISELVETDIC</sequence>
<dbReference type="SUPFAM" id="SSF53474">
    <property type="entry name" value="alpha/beta-Hydrolases"/>
    <property type="match status" value="1"/>
</dbReference>
<evidence type="ECO:0000313" key="2">
    <source>
        <dbReference type="EMBL" id="SUZ71029.1"/>
    </source>
</evidence>
<proteinExistence type="predicted"/>
<dbReference type="InterPro" id="IPR029058">
    <property type="entry name" value="AB_hydrolase_fold"/>
</dbReference>
<dbReference type="PIRSF" id="PIRSF000443">
    <property type="entry name" value="Homoser_Ac_trans"/>
    <property type="match status" value="1"/>
</dbReference>